<gene>
    <name evidence="1" type="ORF">THF1A12_50033</name>
</gene>
<comment type="caution">
    <text evidence="1">The sequence shown here is derived from an EMBL/GenBank/DDBJ whole genome shotgun (WGS) entry which is preliminary data.</text>
</comment>
<dbReference type="EMBL" id="CAKMUD010000105">
    <property type="protein sequence ID" value="CAH1601420.1"/>
    <property type="molecule type" value="Genomic_DNA"/>
</dbReference>
<accession>A0AAU9QWK2</accession>
<dbReference type="Proteomes" id="UP001295462">
    <property type="component" value="Unassembled WGS sequence"/>
</dbReference>
<sequence length="428" mass="46697">MRHFFFILLVFSYVVNASEIYLPNELPTSNLLDNTDKSVTSFIIPAGLDIGDGRIASGPQTMLVNVDSSSSASLRLSVDNKLTTIAPGESVQFTVDLEYGNKPLEYAIAPSPAIDGTTVNYTVTIPELKSIFNQEGWQEVFNEVNGCQSDLGCETKVPYGKFSFTRIEFNKPSSFKCPKQSSLDESGNCVESVLIPAVKDCPSGFNKGGSNCFKNTSSEPIISYKCPSSSPHGNDRVVSENTKCFSLVKSYICPNGTYLNDAFECVPEADYLGKGSAFANYSCPSSKPYLVHSAAWDHYYCATYPEMQASSWCPAGFEKGVYDNGRCYSGGLAFPEKQSSCPVGFKFMPNGQCNKKEETNFLITCPEGEKFGSSQCEIMTDQGKPIEFCEGGSDLPENGICSSFSINNHSPLEGAQVAPKFSTKYWVK</sequence>
<evidence type="ECO:0000313" key="1">
    <source>
        <dbReference type="EMBL" id="CAH1601420.1"/>
    </source>
</evidence>
<evidence type="ECO:0000313" key="2">
    <source>
        <dbReference type="Proteomes" id="UP001295462"/>
    </source>
</evidence>
<protein>
    <submittedName>
        <fullName evidence="1">Uncharacterized protein</fullName>
    </submittedName>
</protein>
<proteinExistence type="predicted"/>
<name>A0AAU9QWK2_9VIBR</name>
<reference evidence="1" key="1">
    <citation type="submission" date="2022-01" db="EMBL/GenBank/DDBJ databases">
        <authorList>
            <person name="Lagorce A."/>
        </authorList>
    </citation>
    <scope>NUCLEOTIDE SEQUENCE</scope>
    <source>
        <strain evidence="1">Th15_F1_A12</strain>
    </source>
</reference>
<organism evidence="1 2">
    <name type="scientific">Vibrio jasicida</name>
    <dbReference type="NCBI Taxonomy" id="766224"/>
    <lineage>
        <taxon>Bacteria</taxon>
        <taxon>Pseudomonadati</taxon>
        <taxon>Pseudomonadota</taxon>
        <taxon>Gammaproteobacteria</taxon>
        <taxon>Vibrionales</taxon>
        <taxon>Vibrionaceae</taxon>
        <taxon>Vibrio</taxon>
    </lineage>
</organism>
<dbReference type="AlphaFoldDB" id="A0AAU9QWK2"/>
<dbReference type="RefSeq" id="WP_409589943.1">
    <property type="nucleotide sequence ID" value="NZ_CAKMTZ010000104.1"/>
</dbReference>